<dbReference type="GO" id="GO:0005886">
    <property type="term" value="C:plasma membrane"/>
    <property type="evidence" value="ECO:0007669"/>
    <property type="project" value="UniProtKB-SubCell"/>
</dbReference>
<organism evidence="11 12">
    <name type="scientific">Reinekea marinisedimentorum</name>
    <dbReference type="NCBI Taxonomy" id="230495"/>
    <lineage>
        <taxon>Bacteria</taxon>
        <taxon>Pseudomonadati</taxon>
        <taxon>Pseudomonadota</taxon>
        <taxon>Gammaproteobacteria</taxon>
        <taxon>Oceanospirillales</taxon>
        <taxon>Saccharospirillaceae</taxon>
        <taxon>Reinekea</taxon>
    </lineage>
</organism>
<dbReference type="InterPro" id="IPR038076">
    <property type="entry name" value="MgtE_N_sf"/>
</dbReference>
<dbReference type="Proteomes" id="UP000295793">
    <property type="component" value="Unassembled WGS sequence"/>
</dbReference>
<feature type="domain" description="CBS" evidence="10">
    <location>
        <begin position="207"/>
        <end position="265"/>
    </location>
</feature>
<dbReference type="InterPro" id="IPR046342">
    <property type="entry name" value="CBS_dom_sf"/>
</dbReference>
<feature type="transmembrane region" description="Helical" evidence="9">
    <location>
        <begin position="313"/>
        <end position="342"/>
    </location>
</feature>
<dbReference type="Gene3D" id="3.10.580.10">
    <property type="entry name" value="CBS-domain"/>
    <property type="match status" value="1"/>
</dbReference>
<feature type="transmembrane region" description="Helical" evidence="9">
    <location>
        <begin position="289"/>
        <end position="307"/>
    </location>
</feature>
<dbReference type="Pfam" id="PF03448">
    <property type="entry name" value="MgtE_N"/>
    <property type="match status" value="1"/>
</dbReference>
<accession>A0A4R3HWU9</accession>
<dbReference type="SUPFAM" id="SSF161093">
    <property type="entry name" value="MgtE membrane domain-like"/>
    <property type="match status" value="1"/>
</dbReference>
<evidence type="ECO:0000256" key="1">
    <source>
        <dbReference type="ARBA" id="ARBA00004141"/>
    </source>
</evidence>
<evidence type="ECO:0000256" key="4">
    <source>
        <dbReference type="ARBA" id="ARBA00022692"/>
    </source>
</evidence>
<dbReference type="InterPro" id="IPR006668">
    <property type="entry name" value="Mg_transptr_MgtE_intracell_dom"/>
</dbReference>
<comment type="function">
    <text evidence="9">Acts as a magnesium transporter.</text>
</comment>
<evidence type="ECO:0000256" key="5">
    <source>
        <dbReference type="ARBA" id="ARBA00022842"/>
    </source>
</evidence>
<proteinExistence type="inferred from homology"/>
<dbReference type="Gene3D" id="1.10.357.20">
    <property type="entry name" value="SLC41 divalent cation transporters, integral membrane domain"/>
    <property type="match status" value="1"/>
</dbReference>
<dbReference type="OrthoDB" id="9790355at2"/>
<gene>
    <name evidence="11" type="ORF">BCF53_11940</name>
</gene>
<evidence type="ECO:0000256" key="6">
    <source>
        <dbReference type="ARBA" id="ARBA00022989"/>
    </source>
</evidence>
<dbReference type="InterPro" id="IPR006667">
    <property type="entry name" value="SLC41_membr_dom"/>
</dbReference>
<dbReference type="GO" id="GO:0046872">
    <property type="term" value="F:metal ion binding"/>
    <property type="evidence" value="ECO:0007669"/>
    <property type="project" value="UniProtKB-KW"/>
</dbReference>
<evidence type="ECO:0000256" key="8">
    <source>
        <dbReference type="PROSITE-ProRule" id="PRU00703"/>
    </source>
</evidence>
<dbReference type="InterPro" id="IPR036739">
    <property type="entry name" value="SLC41_membr_dom_sf"/>
</dbReference>
<comment type="similarity">
    <text evidence="2 9">Belongs to the SLC41A transporter family.</text>
</comment>
<comment type="caution">
    <text evidence="11">The sequence shown here is derived from an EMBL/GenBank/DDBJ whole genome shotgun (WGS) entry which is preliminary data.</text>
</comment>
<feature type="transmembrane region" description="Helical" evidence="9">
    <location>
        <begin position="363"/>
        <end position="385"/>
    </location>
</feature>
<dbReference type="InterPro" id="IPR000644">
    <property type="entry name" value="CBS_dom"/>
</dbReference>
<dbReference type="SUPFAM" id="SSF158791">
    <property type="entry name" value="MgtE N-terminal domain-like"/>
    <property type="match status" value="1"/>
</dbReference>
<keyword evidence="7 9" id="KW-0472">Membrane</keyword>
<dbReference type="PROSITE" id="PS51371">
    <property type="entry name" value="CBS"/>
    <property type="match status" value="1"/>
</dbReference>
<dbReference type="SMART" id="SM00924">
    <property type="entry name" value="MgtE_N"/>
    <property type="match status" value="1"/>
</dbReference>
<sequence>MQTVFDETEFDKYKSIVQQALDSGNFVPIDRLFNEELSVVDLAHLLESTPSKVRMFLWSFIDEIHQGDVLSYLNDEIRQALLGKMSAEEIVETTQDIESDDLADMLQQMPPEVSNRVLQLMPSDDRSEVEGLLVYPEDTAGGLMNTDVVAIRADVTVETVLRYLRKLELPDSLDMLWVTDRDSHYKGSLALPRLLTTAADVTIADIMSTTIKAIDAYADEEHVAQIFERQDLISAPVVNGEGILIGRITIDDVVDVIIENADHSILGMAGLDEEDDVFAPAIKSSQDRAVWLGINMATAFIAAAVMSRFEASIAEIVALAVLSPVVASMGGIAGSQTLTLIIRGMATGHVTRSNLSWMILRELGVGLINGSLWAIVIGSITVIWYHSFSLALVIAAAILVNICLAVLSGTLLPFILKSAKIDPALSGSVILTTLTDVFGFLTFLGLATAFLL</sequence>
<dbReference type="Pfam" id="PF01769">
    <property type="entry name" value="MgtE"/>
    <property type="match status" value="1"/>
</dbReference>
<dbReference type="SUPFAM" id="SSF54631">
    <property type="entry name" value="CBS-domain pair"/>
    <property type="match status" value="1"/>
</dbReference>
<dbReference type="RefSeq" id="WP_132703339.1">
    <property type="nucleotide sequence ID" value="NZ_SLZR01000019.1"/>
</dbReference>
<evidence type="ECO:0000259" key="10">
    <source>
        <dbReference type="PROSITE" id="PS51371"/>
    </source>
</evidence>
<keyword evidence="12" id="KW-1185">Reference proteome</keyword>
<keyword evidence="6 9" id="KW-1133">Transmembrane helix</keyword>
<dbReference type="Gene3D" id="1.25.60.10">
    <property type="entry name" value="MgtE N-terminal domain-like"/>
    <property type="match status" value="1"/>
</dbReference>
<evidence type="ECO:0000313" key="11">
    <source>
        <dbReference type="EMBL" id="TCS37618.1"/>
    </source>
</evidence>
<dbReference type="AlphaFoldDB" id="A0A4R3HWU9"/>
<dbReference type="NCBIfam" id="TIGR00400">
    <property type="entry name" value="mgtE"/>
    <property type="match status" value="1"/>
</dbReference>
<evidence type="ECO:0000256" key="7">
    <source>
        <dbReference type="ARBA" id="ARBA00023136"/>
    </source>
</evidence>
<protein>
    <recommendedName>
        <fullName evidence="9">Magnesium transporter MgtE</fullName>
    </recommendedName>
</protein>
<comment type="subcellular location">
    <subcellularLocation>
        <location evidence="9">Cell membrane</location>
        <topology evidence="9">Multi-pass membrane protein</topology>
    </subcellularLocation>
    <subcellularLocation>
        <location evidence="1">Membrane</location>
        <topology evidence="1">Multi-pass membrane protein</topology>
    </subcellularLocation>
</comment>
<dbReference type="InterPro" id="IPR006669">
    <property type="entry name" value="MgtE_transporter"/>
</dbReference>
<feature type="transmembrane region" description="Helical" evidence="9">
    <location>
        <begin position="391"/>
        <end position="416"/>
    </location>
</feature>
<keyword evidence="8" id="KW-0129">CBS domain</keyword>
<comment type="subunit">
    <text evidence="9">Homodimer.</text>
</comment>
<dbReference type="Pfam" id="PF00571">
    <property type="entry name" value="CBS"/>
    <property type="match status" value="1"/>
</dbReference>
<evidence type="ECO:0000313" key="12">
    <source>
        <dbReference type="Proteomes" id="UP000295793"/>
    </source>
</evidence>
<keyword evidence="5 9" id="KW-0460">Magnesium</keyword>
<evidence type="ECO:0000256" key="9">
    <source>
        <dbReference type="RuleBase" id="RU362011"/>
    </source>
</evidence>
<keyword evidence="9" id="KW-1003">Cell membrane</keyword>
<dbReference type="PANTHER" id="PTHR43773:SF1">
    <property type="entry name" value="MAGNESIUM TRANSPORTER MGTE"/>
    <property type="match status" value="1"/>
</dbReference>
<evidence type="ECO:0000256" key="2">
    <source>
        <dbReference type="ARBA" id="ARBA00009749"/>
    </source>
</evidence>
<keyword evidence="9" id="KW-0479">Metal-binding</keyword>
<feature type="transmembrane region" description="Helical" evidence="9">
    <location>
        <begin position="428"/>
        <end position="451"/>
    </location>
</feature>
<evidence type="ECO:0000256" key="3">
    <source>
        <dbReference type="ARBA" id="ARBA00022448"/>
    </source>
</evidence>
<keyword evidence="4 9" id="KW-0812">Transmembrane</keyword>
<dbReference type="GO" id="GO:0015095">
    <property type="term" value="F:magnesium ion transmembrane transporter activity"/>
    <property type="evidence" value="ECO:0007669"/>
    <property type="project" value="UniProtKB-UniRule"/>
</dbReference>
<dbReference type="PANTHER" id="PTHR43773">
    <property type="entry name" value="MAGNESIUM TRANSPORTER MGTE"/>
    <property type="match status" value="1"/>
</dbReference>
<name>A0A4R3HWU9_9GAMM</name>
<keyword evidence="3 9" id="KW-0813">Transport</keyword>
<dbReference type="CDD" id="cd04606">
    <property type="entry name" value="CBS_pair_Mg_transporter"/>
    <property type="match status" value="1"/>
</dbReference>
<reference evidence="11 12" key="1">
    <citation type="submission" date="2019-03" db="EMBL/GenBank/DDBJ databases">
        <title>Genomic Encyclopedia of Archaeal and Bacterial Type Strains, Phase II (KMG-II): from individual species to whole genera.</title>
        <authorList>
            <person name="Goeker M."/>
        </authorList>
    </citation>
    <scope>NUCLEOTIDE SEQUENCE [LARGE SCALE GENOMIC DNA]</scope>
    <source>
        <strain evidence="11 12">DSM 15388</strain>
    </source>
</reference>
<dbReference type="EMBL" id="SLZR01000019">
    <property type="protein sequence ID" value="TCS37618.1"/>
    <property type="molecule type" value="Genomic_DNA"/>
</dbReference>